<evidence type="ECO:0000313" key="2">
    <source>
        <dbReference type="Proteomes" id="UP000078486"/>
    </source>
</evidence>
<dbReference type="STRING" id="1184151.AW736_18495"/>
<dbReference type="AlphaFoldDB" id="A0A178IG86"/>
<evidence type="ECO:0000313" key="1">
    <source>
        <dbReference type="EMBL" id="OAM88167.1"/>
    </source>
</evidence>
<accession>A0A178IG86</accession>
<keyword evidence="2" id="KW-1185">Reference proteome</keyword>
<comment type="caution">
    <text evidence="1">The sequence shown here is derived from an EMBL/GenBank/DDBJ whole genome shotgun (WGS) entry which is preliminary data.</text>
</comment>
<proteinExistence type="predicted"/>
<dbReference type="SUPFAM" id="SSF53474">
    <property type="entry name" value="alpha/beta-Hydrolases"/>
    <property type="match status" value="1"/>
</dbReference>
<dbReference type="EMBL" id="LRRQ01000143">
    <property type="protein sequence ID" value="OAM88167.1"/>
    <property type="molecule type" value="Genomic_DNA"/>
</dbReference>
<dbReference type="InterPro" id="IPR029058">
    <property type="entry name" value="AB_hydrolase_fold"/>
</dbReference>
<gene>
    <name evidence="1" type="ORF">AW736_18495</name>
</gene>
<reference evidence="1 2" key="1">
    <citation type="submission" date="2016-01" db="EMBL/GenBank/DDBJ databases">
        <title>High potential of lignocellulose degradation of a new Verrucomicrobia species.</title>
        <authorList>
            <person name="Wang Y."/>
            <person name="Shi Y."/>
            <person name="Qiu Z."/>
            <person name="Liu S."/>
            <person name="Yang H."/>
        </authorList>
    </citation>
    <scope>NUCLEOTIDE SEQUENCE [LARGE SCALE GENOMIC DNA]</scope>
    <source>
        <strain evidence="1 2">TSB47</strain>
    </source>
</reference>
<protein>
    <recommendedName>
        <fullName evidence="3">Alpha/beta hydrolase</fullName>
    </recommendedName>
</protein>
<dbReference type="Proteomes" id="UP000078486">
    <property type="component" value="Unassembled WGS sequence"/>
</dbReference>
<evidence type="ECO:0008006" key="3">
    <source>
        <dbReference type="Google" id="ProtNLM"/>
    </source>
</evidence>
<name>A0A178IG86_9BACT</name>
<sequence length="533" mass="59037">MLAIGSGARSTASPPGCADGEFQFSVTLSNQGLGSKKPYDFTAYLWIPPSCRKVRGLLLAHQNVGEQILVEHPAIRGACAKNDIAIVWTNPALDMRYKQDRERSIAVQQDMLDKLAALSGYTELAGAPWITFGHSSTTIFAHRLAEARPERTIAVISAKGGFSYPEFDKYEGPVLYSGGHFPEWRQPEQDWRTNGSALNVLRAVREVQTVRFRPVSYVEEYGCGHFDFSEPYMRFLALYIERTAAYRLKSDGTLRPISPDDGYVVDMQLPLPVLPLEITRYAEAAGELRHAPFFIDRETAKGAVEFMSHSGRWQRENQIVAFARLDGSPVEITSHLVPVECEYAGDGITIKRIETTFLDELPGNFEQAGMKFGHAAGGQRTIERVSGVFDAGPDGTYRIRLNRGWPEVPEFVLVRHPGDDRFRPSVQPARFVVPMHKGRPQRIDFPSLKDCRAGTGEIPLDAKSSAGLPVYYFVRSGPAKVVDGRLVLLTLPPRARLPVKVTVTAWQLGRGGADPVSAAAAVERAFYITGNDR</sequence>
<organism evidence="1 2">
    <name type="scientific">Termitidicoccus mucosus</name>
    <dbReference type="NCBI Taxonomy" id="1184151"/>
    <lineage>
        <taxon>Bacteria</taxon>
        <taxon>Pseudomonadati</taxon>
        <taxon>Verrucomicrobiota</taxon>
        <taxon>Opitutia</taxon>
        <taxon>Opitutales</taxon>
        <taxon>Opitutaceae</taxon>
        <taxon>Termitidicoccus</taxon>
    </lineage>
</organism>